<evidence type="ECO:0000259" key="1">
    <source>
        <dbReference type="Pfam" id="PF22187"/>
    </source>
</evidence>
<accession>A0A369TQX5</accession>
<gene>
    <name evidence="2" type="ORF">DU478_15440</name>
</gene>
<protein>
    <recommendedName>
        <fullName evidence="1">DUF6946 domain-containing protein</fullName>
    </recommendedName>
</protein>
<evidence type="ECO:0000313" key="2">
    <source>
        <dbReference type="EMBL" id="RDD65376.1"/>
    </source>
</evidence>
<organism evidence="2 3">
    <name type="scientific">Thalassococcus profundi</name>
    <dbReference type="NCBI Taxonomy" id="2282382"/>
    <lineage>
        <taxon>Bacteria</taxon>
        <taxon>Pseudomonadati</taxon>
        <taxon>Pseudomonadota</taxon>
        <taxon>Alphaproteobacteria</taxon>
        <taxon>Rhodobacterales</taxon>
        <taxon>Roseobacteraceae</taxon>
        <taxon>Thalassococcus</taxon>
    </lineage>
</organism>
<dbReference type="InterPro" id="IPR054024">
    <property type="entry name" value="DUF6946"/>
</dbReference>
<dbReference type="OrthoDB" id="2844408at2"/>
<dbReference type="EMBL" id="QPMK01000013">
    <property type="protein sequence ID" value="RDD65376.1"/>
    <property type="molecule type" value="Genomic_DNA"/>
</dbReference>
<feature type="domain" description="DUF6946" evidence="1">
    <location>
        <begin position="7"/>
        <end position="214"/>
    </location>
</feature>
<sequence length="232" mass="25084">MARIYIPAQGVADWQALLADPVRQWRAGYSAMAAAQSWQAAAGLPPEIDALLGGETELQLAIPEHKVPLPGRGADSQCDVFALVQAGAQGVALAIEAKVDEPFGPTVAEWLRPRSDNKQFRLSAICDLLGLDGPPPEVLRYQLLHRTAAAVLEAQRFRRPVAAMVVQSFSPGARWLEDFEAFARALDMDAGYGRLGRKRLPCGTELWIGWAQGAPDFLADPTQTGETPAWTG</sequence>
<keyword evidence="3" id="KW-1185">Reference proteome</keyword>
<name>A0A369TQX5_9RHOB</name>
<proteinExistence type="predicted"/>
<dbReference type="Pfam" id="PF22187">
    <property type="entry name" value="DUF6946"/>
    <property type="match status" value="1"/>
</dbReference>
<reference evidence="2 3" key="1">
    <citation type="submission" date="2018-07" db="EMBL/GenBank/DDBJ databases">
        <title>Thalassococcus profundi sp. nov., a marine bacterium isolated from deep seawater of Okinawa Trough.</title>
        <authorList>
            <person name="Yu M."/>
        </authorList>
    </citation>
    <scope>NUCLEOTIDE SEQUENCE [LARGE SCALE GENOMIC DNA]</scope>
    <source>
        <strain evidence="2 3">WRAS1</strain>
    </source>
</reference>
<evidence type="ECO:0000313" key="3">
    <source>
        <dbReference type="Proteomes" id="UP000253977"/>
    </source>
</evidence>
<comment type="caution">
    <text evidence="2">The sequence shown here is derived from an EMBL/GenBank/DDBJ whole genome shotgun (WGS) entry which is preliminary data.</text>
</comment>
<dbReference type="Proteomes" id="UP000253977">
    <property type="component" value="Unassembled WGS sequence"/>
</dbReference>
<dbReference type="AlphaFoldDB" id="A0A369TQX5"/>